<keyword evidence="1" id="KW-0732">Signal</keyword>
<comment type="caution">
    <text evidence="2">The sequence shown here is derived from an EMBL/GenBank/DDBJ whole genome shotgun (WGS) entry which is preliminary data.</text>
</comment>
<organism evidence="2 3">
    <name type="scientific">Jiella mangrovi</name>
    <dbReference type="NCBI Taxonomy" id="2821407"/>
    <lineage>
        <taxon>Bacteria</taxon>
        <taxon>Pseudomonadati</taxon>
        <taxon>Pseudomonadota</taxon>
        <taxon>Alphaproteobacteria</taxon>
        <taxon>Hyphomicrobiales</taxon>
        <taxon>Aurantimonadaceae</taxon>
        <taxon>Jiella</taxon>
    </lineage>
</organism>
<protein>
    <submittedName>
        <fullName evidence="2">Uncharacterized protein</fullName>
    </submittedName>
</protein>
<gene>
    <name evidence="2" type="ORF">J6595_22030</name>
</gene>
<sequence>MKHFVLAGMLSLSAATSVLAQAPDANTQAILDALKGINNRLDTIEGRIDTIEGSGTAAGQASAAGGKNPPQGMEAKDGWDASAHMVTNGTVNPDALVYFTLPPSEIRLNAHMAKTKSSSVMAYDAEAKFNAFEDGRYLFVIETGGRAHNIGCSGGLSLGPQQVIAIGTPTSPAFVSDGLTLTGSADLTAGNYDITFTALCQKASRGGYSRPIPTDASWRDTGFRILVRGPNERDLRPLTDKELFHYEQTAKLP</sequence>
<dbReference type="EMBL" id="JAGJCF010000029">
    <property type="protein sequence ID" value="MBP0618269.1"/>
    <property type="molecule type" value="Genomic_DNA"/>
</dbReference>
<dbReference type="Proteomes" id="UP000678276">
    <property type="component" value="Unassembled WGS sequence"/>
</dbReference>
<dbReference type="RefSeq" id="WP_209597856.1">
    <property type="nucleotide sequence ID" value="NZ_JAGJCF010000029.1"/>
</dbReference>
<keyword evidence="3" id="KW-1185">Reference proteome</keyword>
<evidence type="ECO:0000313" key="3">
    <source>
        <dbReference type="Proteomes" id="UP000678276"/>
    </source>
</evidence>
<evidence type="ECO:0000256" key="1">
    <source>
        <dbReference type="SAM" id="SignalP"/>
    </source>
</evidence>
<reference evidence="2 3" key="1">
    <citation type="submission" date="2021-04" db="EMBL/GenBank/DDBJ databases">
        <title>Whole genome sequence of Jiella sp. KSK16Y-1.</title>
        <authorList>
            <person name="Tuo L."/>
        </authorList>
    </citation>
    <scope>NUCLEOTIDE SEQUENCE [LARGE SCALE GENOMIC DNA]</scope>
    <source>
        <strain evidence="2 3">KSK16Y-1</strain>
    </source>
</reference>
<feature type="signal peptide" evidence="1">
    <location>
        <begin position="1"/>
        <end position="20"/>
    </location>
</feature>
<name>A0ABS4BNI7_9HYPH</name>
<feature type="chain" id="PRO_5046858109" evidence="1">
    <location>
        <begin position="21"/>
        <end position="253"/>
    </location>
</feature>
<proteinExistence type="predicted"/>
<accession>A0ABS4BNI7</accession>
<evidence type="ECO:0000313" key="2">
    <source>
        <dbReference type="EMBL" id="MBP0618269.1"/>
    </source>
</evidence>